<dbReference type="Gene3D" id="3.30.200.20">
    <property type="entry name" value="Phosphorylase Kinase, domain 1"/>
    <property type="match status" value="1"/>
</dbReference>
<keyword evidence="12" id="KW-1185">Reference proteome</keyword>
<dbReference type="PROSITE" id="PS00108">
    <property type="entry name" value="PROTEIN_KINASE_ST"/>
    <property type="match status" value="1"/>
</dbReference>
<feature type="domain" description="Protein kinase" evidence="10">
    <location>
        <begin position="35"/>
        <end position="322"/>
    </location>
</feature>
<organism evidence="11 12">
    <name type="scientific">Apatococcus lobatus</name>
    <dbReference type="NCBI Taxonomy" id="904363"/>
    <lineage>
        <taxon>Eukaryota</taxon>
        <taxon>Viridiplantae</taxon>
        <taxon>Chlorophyta</taxon>
        <taxon>core chlorophytes</taxon>
        <taxon>Trebouxiophyceae</taxon>
        <taxon>Chlorellales</taxon>
        <taxon>Chlorellaceae</taxon>
        <taxon>Apatococcus</taxon>
    </lineage>
</organism>
<feature type="region of interest" description="Disordered" evidence="9">
    <location>
        <begin position="408"/>
        <end position="551"/>
    </location>
</feature>
<dbReference type="Pfam" id="PF00069">
    <property type="entry name" value="Pkinase"/>
    <property type="match status" value="1"/>
</dbReference>
<evidence type="ECO:0000256" key="3">
    <source>
        <dbReference type="ARBA" id="ARBA00022679"/>
    </source>
</evidence>
<feature type="compositionally biased region" description="Polar residues" evidence="9">
    <location>
        <begin position="442"/>
        <end position="454"/>
    </location>
</feature>
<comment type="activity regulation">
    <text evidence="8">Activated by threonine and tyrosine phosphorylation.</text>
</comment>
<dbReference type="GO" id="GO:0005524">
    <property type="term" value="F:ATP binding"/>
    <property type="evidence" value="ECO:0007669"/>
    <property type="project" value="UniProtKB-UniRule"/>
</dbReference>
<comment type="catalytic activity">
    <reaction evidence="8">
        <text>L-threonyl-[protein] + ATP = O-phospho-L-threonyl-[protein] + ADP + H(+)</text>
        <dbReference type="Rhea" id="RHEA:46608"/>
        <dbReference type="Rhea" id="RHEA-COMP:11060"/>
        <dbReference type="Rhea" id="RHEA-COMP:11605"/>
        <dbReference type="ChEBI" id="CHEBI:15378"/>
        <dbReference type="ChEBI" id="CHEBI:30013"/>
        <dbReference type="ChEBI" id="CHEBI:30616"/>
        <dbReference type="ChEBI" id="CHEBI:61977"/>
        <dbReference type="ChEBI" id="CHEBI:456216"/>
        <dbReference type="EC" id="2.7.11.24"/>
    </reaction>
</comment>
<dbReference type="SMART" id="SM00220">
    <property type="entry name" value="S_TKc"/>
    <property type="match status" value="1"/>
</dbReference>
<comment type="similarity">
    <text evidence="1">Belongs to the protein kinase superfamily. CMGC Ser/Thr protein kinase family. MAP kinase subfamily.</text>
</comment>
<feature type="region of interest" description="Disordered" evidence="9">
    <location>
        <begin position="367"/>
        <end position="387"/>
    </location>
</feature>
<keyword evidence="8" id="KW-0460">Magnesium</keyword>
<evidence type="ECO:0000256" key="7">
    <source>
        <dbReference type="PROSITE-ProRule" id="PRU10141"/>
    </source>
</evidence>
<comment type="cofactor">
    <cofactor evidence="8">
        <name>Mg(2+)</name>
        <dbReference type="ChEBI" id="CHEBI:18420"/>
    </cofactor>
</comment>
<evidence type="ECO:0000256" key="8">
    <source>
        <dbReference type="RuleBase" id="RU361165"/>
    </source>
</evidence>
<comment type="caution">
    <text evidence="11">The sequence shown here is derived from an EMBL/GenBank/DDBJ whole genome shotgun (WGS) entry which is preliminary data.</text>
</comment>
<keyword evidence="3 8" id="KW-0808">Transferase</keyword>
<feature type="binding site" evidence="7">
    <location>
        <position position="65"/>
    </location>
    <ligand>
        <name>ATP</name>
        <dbReference type="ChEBI" id="CHEBI:30616"/>
    </ligand>
</feature>
<dbReference type="EC" id="2.7.11.24" evidence="8"/>
<keyword evidence="5 8" id="KW-0418">Kinase</keyword>
<dbReference type="SUPFAM" id="SSF56112">
    <property type="entry name" value="Protein kinase-like (PK-like)"/>
    <property type="match status" value="1"/>
</dbReference>
<dbReference type="InterPro" id="IPR000719">
    <property type="entry name" value="Prot_kinase_dom"/>
</dbReference>
<dbReference type="PANTHER" id="PTHR24055">
    <property type="entry name" value="MITOGEN-ACTIVATED PROTEIN KINASE"/>
    <property type="match status" value="1"/>
</dbReference>
<evidence type="ECO:0000313" key="11">
    <source>
        <dbReference type="EMBL" id="KAK9822621.1"/>
    </source>
</evidence>
<evidence type="ECO:0000259" key="10">
    <source>
        <dbReference type="PROSITE" id="PS50011"/>
    </source>
</evidence>
<comment type="similarity">
    <text evidence="8">Belongs to the protein kinase superfamily. Ser/Thr protein kinase family. MAP kinase subfamily.</text>
</comment>
<evidence type="ECO:0000256" key="4">
    <source>
        <dbReference type="ARBA" id="ARBA00022741"/>
    </source>
</evidence>
<dbReference type="PROSITE" id="PS00107">
    <property type="entry name" value="PROTEIN_KINASE_ATP"/>
    <property type="match status" value="1"/>
</dbReference>
<dbReference type="InterPro" id="IPR011009">
    <property type="entry name" value="Kinase-like_dom_sf"/>
</dbReference>
<evidence type="ECO:0000256" key="2">
    <source>
        <dbReference type="ARBA" id="ARBA00022527"/>
    </source>
</evidence>
<keyword evidence="2 8" id="KW-0723">Serine/threonine-protein kinase</keyword>
<dbReference type="PROSITE" id="PS50011">
    <property type="entry name" value="PROTEIN_KINASE_DOM"/>
    <property type="match status" value="1"/>
</dbReference>
<reference evidence="11 12" key="1">
    <citation type="journal article" date="2024" name="Nat. Commun.">
        <title>Phylogenomics reveals the evolutionary origins of lichenization in chlorophyte algae.</title>
        <authorList>
            <person name="Puginier C."/>
            <person name="Libourel C."/>
            <person name="Otte J."/>
            <person name="Skaloud P."/>
            <person name="Haon M."/>
            <person name="Grisel S."/>
            <person name="Petersen M."/>
            <person name="Berrin J.G."/>
            <person name="Delaux P.M."/>
            <person name="Dal Grande F."/>
            <person name="Keller J."/>
        </authorList>
    </citation>
    <scope>NUCLEOTIDE SEQUENCE [LARGE SCALE GENOMIC DNA]</scope>
    <source>
        <strain evidence="11 12">SAG 2145</strain>
    </source>
</reference>
<evidence type="ECO:0000256" key="1">
    <source>
        <dbReference type="ARBA" id="ARBA00008832"/>
    </source>
</evidence>
<dbReference type="EMBL" id="JALJOS010000031">
    <property type="protein sequence ID" value="KAK9822621.1"/>
    <property type="molecule type" value="Genomic_DNA"/>
</dbReference>
<dbReference type="InterPro" id="IPR050117">
    <property type="entry name" value="MAPK"/>
</dbReference>
<dbReference type="InterPro" id="IPR008271">
    <property type="entry name" value="Ser/Thr_kinase_AS"/>
</dbReference>
<gene>
    <name evidence="11" type="ORF">WJX74_011011</name>
</gene>
<dbReference type="Gene3D" id="1.10.510.10">
    <property type="entry name" value="Transferase(Phosphotransferase) domain 1"/>
    <property type="match status" value="1"/>
</dbReference>
<evidence type="ECO:0000256" key="6">
    <source>
        <dbReference type="ARBA" id="ARBA00022840"/>
    </source>
</evidence>
<evidence type="ECO:0000256" key="9">
    <source>
        <dbReference type="SAM" id="MobiDB-lite"/>
    </source>
</evidence>
<dbReference type="GO" id="GO:0004707">
    <property type="term" value="F:MAP kinase activity"/>
    <property type="evidence" value="ECO:0007669"/>
    <property type="project" value="UniProtKB-EC"/>
</dbReference>
<dbReference type="FunFam" id="1.10.510.10:FF:000013">
    <property type="entry name" value="Mitogen-activated protein kinase"/>
    <property type="match status" value="1"/>
</dbReference>
<dbReference type="FunFam" id="3.30.200.20:FF:000046">
    <property type="entry name" value="Mitogen-activated protein kinase"/>
    <property type="match status" value="1"/>
</dbReference>
<proteinExistence type="inferred from homology"/>
<evidence type="ECO:0000313" key="12">
    <source>
        <dbReference type="Proteomes" id="UP001438707"/>
    </source>
</evidence>
<name>A0AAW1QNB1_9CHLO</name>
<evidence type="ECO:0000256" key="5">
    <source>
        <dbReference type="ARBA" id="ARBA00022777"/>
    </source>
</evidence>
<sequence>MSSRAVPSQARVECEVPGKQAYMLWKTRFEIDEHYVPVKAVGKGASGVVISAKDTRTGEKVAIKKLGNAFEHTANCRQTLREMKLLRHLQHDNIVGLKDVMRPASQADFKDMYLVHDLMDTDLHQIIRTSQPLTDEHFQYFIYQVLRGLKFIHTAGVLHRDLKPSNLLLNASCDLKIADFGLARHSSGNQNFMTEYVVTRWYRAPELLLANETYSGAIDIWSVGCILAEVLQRTPLFPGADYLDQLKRIIKVLGSPSDAELTFIQHPRARSYLNQLPASNRVDFQTLYPSASPLAIDLLDQMLQFDPRRRISVEAALAHPYLAALHDQHAEPVCSEPFSMGCDETVLKAAELKEEVWKEVLIYHPDPPAEDYEDQPDPAGYQTLDATNPFNDSAYLLDGHLSAATHRHADGLPTNRTHHPHANTASHPRDEQQPLGPGFDSSAGSPTQGLTESPNGVPPERRNSPIKVEGKGLSAHHPSSGQYHRDSHTSPRSAGVQHGNENGAPLEREALMGGAVGRKPPRSAASRMLSGLGYGSSRSKEVSRRQATTAR</sequence>
<dbReference type="Proteomes" id="UP001438707">
    <property type="component" value="Unassembled WGS sequence"/>
</dbReference>
<dbReference type="AlphaFoldDB" id="A0AAW1QNB1"/>
<accession>A0AAW1QNB1</accession>
<dbReference type="InterPro" id="IPR017441">
    <property type="entry name" value="Protein_kinase_ATP_BS"/>
</dbReference>
<keyword evidence="4 7" id="KW-0547">Nucleotide-binding</keyword>
<keyword evidence="6 7" id="KW-0067">ATP-binding</keyword>
<dbReference type="PROSITE" id="PS01351">
    <property type="entry name" value="MAPK"/>
    <property type="match status" value="1"/>
</dbReference>
<dbReference type="InterPro" id="IPR003527">
    <property type="entry name" value="MAP_kinase_CS"/>
</dbReference>
<protein>
    <recommendedName>
        <fullName evidence="8">Mitogen-activated protein kinase</fullName>
        <ecNumber evidence="8">2.7.11.24</ecNumber>
    </recommendedName>
</protein>